<sequence length="186" mass="19908">MATMAAREIGRVETVGKTTNFSAKGMTEQLAEHVPEDVVEIVGVLKATKDKEDILPLSPSFSQFVELGPPKDLVSGLGIGSTTVGEGEVNSLGPQVSVGPYYLNGEQENSVNSALGPKLASHIPSPIGIEELSPSSSPPRLDLKTLVLDECMSTVFNNLSLKRKAYQDVDLGRQTKLLKGEMQNTR</sequence>
<organism evidence="1 2">
    <name type="scientific">Camellia lanceoleosa</name>
    <dbReference type="NCBI Taxonomy" id="1840588"/>
    <lineage>
        <taxon>Eukaryota</taxon>
        <taxon>Viridiplantae</taxon>
        <taxon>Streptophyta</taxon>
        <taxon>Embryophyta</taxon>
        <taxon>Tracheophyta</taxon>
        <taxon>Spermatophyta</taxon>
        <taxon>Magnoliopsida</taxon>
        <taxon>eudicotyledons</taxon>
        <taxon>Gunneridae</taxon>
        <taxon>Pentapetalae</taxon>
        <taxon>asterids</taxon>
        <taxon>Ericales</taxon>
        <taxon>Theaceae</taxon>
        <taxon>Camellia</taxon>
    </lineage>
</organism>
<keyword evidence="2" id="KW-1185">Reference proteome</keyword>
<proteinExistence type="predicted"/>
<gene>
    <name evidence="1" type="ORF">LOK49_LG08G03256</name>
</gene>
<evidence type="ECO:0000313" key="1">
    <source>
        <dbReference type="EMBL" id="KAI8003565.1"/>
    </source>
</evidence>
<reference evidence="1 2" key="1">
    <citation type="journal article" date="2022" name="Plant J.">
        <title>Chromosome-level genome of Camellia lanceoleosa provides a valuable resource for understanding genome evolution and self-incompatibility.</title>
        <authorList>
            <person name="Gong W."/>
            <person name="Xiao S."/>
            <person name="Wang L."/>
            <person name="Liao Z."/>
            <person name="Chang Y."/>
            <person name="Mo W."/>
            <person name="Hu G."/>
            <person name="Li W."/>
            <person name="Zhao G."/>
            <person name="Zhu H."/>
            <person name="Hu X."/>
            <person name="Ji K."/>
            <person name="Xiang X."/>
            <person name="Song Q."/>
            <person name="Yuan D."/>
            <person name="Jin S."/>
            <person name="Zhang L."/>
        </authorList>
    </citation>
    <scope>NUCLEOTIDE SEQUENCE [LARGE SCALE GENOMIC DNA]</scope>
    <source>
        <strain evidence="1">SQ_2022a</strain>
    </source>
</reference>
<accession>A0ACC0GQY0</accession>
<comment type="caution">
    <text evidence="1">The sequence shown here is derived from an EMBL/GenBank/DDBJ whole genome shotgun (WGS) entry which is preliminary data.</text>
</comment>
<dbReference type="EMBL" id="CM045766">
    <property type="protein sequence ID" value="KAI8003565.1"/>
    <property type="molecule type" value="Genomic_DNA"/>
</dbReference>
<protein>
    <submittedName>
        <fullName evidence="1">Uncharacterized protein</fullName>
    </submittedName>
</protein>
<name>A0ACC0GQY0_9ERIC</name>
<dbReference type="Proteomes" id="UP001060215">
    <property type="component" value="Chromosome 9"/>
</dbReference>
<evidence type="ECO:0000313" key="2">
    <source>
        <dbReference type="Proteomes" id="UP001060215"/>
    </source>
</evidence>